<keyword evidence="2" id="KW-0378">Hydrolase</keyword>
<dbReference type="EMBL" id="JAGKSP010000002">
    <property type="protein sequence ID" value="MBP3962497.1"/>
    <property type="molecule type" value="Genomic_DNA"/>
</dbReference>
<protein>
    <submittedName>
        <fullName evidence="2">3'-5' exonuclease</fullName>
    </submittedName>
</protein>
<proteinExistence type="predicted"/>
<dbReference type="InterPro" id="IPR013520">
    <property type="entry name" value="Ribonucl_H"/>
</dbReference>
<evidence type="ECO:0000259" key="1">
    <source>
        <dbReference type="SMART" id="SM00479"/>
    </source>
</evidence>
<dbReference type="RefSeq" id="WP_210656740.1">
    <property type="nucleotide sequence ID" value="NZ_JAGKSP010000002.1"/>
</dbReference>
<dbReference type="InterPro" id="IPR012337">
    <property type="entry name" value="RNaseH-like_sf"/>
</dbReference>
<evidence type="ECO:0000313" key="2">
    <source>
        <dbReference type="EMBL" id="MBP3962497.1"/>
    </source>
</evidence>
<dbReference type="GO" id="GO:0004527">
    <property type="term" value="F:exonuclease activity"/>
    <property type="evidence" value="ECO:0007669"/>
    <property type="project" value="UniProtKB-KW"/>
</dbReference>
<reference evidence="2 3" key="1">
    <citation type="submission" date="2021-04" db="EMBL/GenBank/DDBJ databases">
        <title>Paenibacillus sp. DLE-14 whole genome sequence.</title>
        <authorList>
            <person name="Ham Y.J."/>
        </authorList>
    </citation>
    <scope>NUCLEOTIDE SEQUENCE [LARGE SCALE GENOMIC DNA]</scope>
    <source>
        <strain evidence="2 3">DLE-14</strain>
    </source>
</reference>
<dbReference type="PANTHER" id="PTHR30231">
    <property type="entry name" value="DNA POLYMERASE III SUBUNIT EPSILON"/>
    <property type="match status" value="1"/>
</dbReference>
<dbReference type="InterPro" id="IPR036397">
    <property type="entry name" value="RNaseH_sf"/>
</dbReference>
<dbReference type="SMART" id="SM00479">
    <property type="entry name" value="EXOIII"/>
    <property type="match status" value="1"/>
</dbReference>
<organism evidence="2 3">
    <name type="scientific">Paenibacillus lignilyticus</name>
    <dbReference type="NCBI Taxonomy" id="1172615"/>
    <lineage>
        <taxon>Bacteria</taxon>
        <taxon>Bacillati</taxon>
        <taxon>Bacillota</taxon>
        <taxon>Bacilli</taxon>
        <taxon>Bacillales</taxon>
        <taxon>Paenibacillaceae</taxon>
        <taxon>Paenibacillus</taxon>
    </lineage>
</organism>
<sequence length="330" mass="37357">MNRTIILAANLYEYQSETRLMFYCCIPDVKEGYMALNVGQGRADYGFWSGLRKVVGLLHRTYRSCGIQLAVSKSALSLHGLADKDQVAGLLNEFASYAQITCDPYTERLDLLNDISIVDQIQPGVLKGYPLEVITAAQLNPPVVVKEKPKKYDYYSELTMPGEGVVLDFETTSPIVEYAKIIEISALKFRNGQVIDRYQTLVNPKSKLPKQIRELTGITDEEVADRPTSFQAVKQLNKFLAGTPVLVGHNVQYDYRVLKAMCDRANIRVWTGKLLCTIKQARQLKLPIESYDLSTLCELYGIQNERPHRAWADTKATFELMKCIYQSHLV</sequence>
<dbReference type="Gene3D" id="3.30.420.10">
    <property type="entry name" value="Ribonuclease H-like superfamily/Ribonuclease H"/>
    <property type="match status" value="1"/>
</dbReference>
<keyword evidence="3" id="KW-1185">Reference proteome</keyword>
<dbReference type="CDD" id="cd06127">
    <property type="entry name" value="DEDDh"/>
    <property type="match status" value="1"/>
</dbReference>
<dbReference type="PANTHER" id="PTHR30231:SF41">
    <property type="entry name" value="DNA POLYMERASE III SUBUNIT EPSILON"/>
    <property type="match status" value="1"/>
</dbReference>
<dbReference type="SUPFAM" id="SSF53098">
    <property type="entry name" value="Ribonuclease H-like"/>
    <property type="match status" value="1"/>
</dbReference>
<name>A0ABS5C926_9BACL</name>
<gene>
    <name evidence="2" type="ORF">I8J30_07230</name>
</gene>
<dbReference type="Proteomes" id="UP000673394">
    <property type="component" value="Unassembled WGS sequence"/>
</dbReference>
<feature type="domain" description="Exonuclease" evidence="1">
    <location>
        <begin position="163"/>
        <end position="330"/>
    </location>
</feature>
<comment type="caution">
    <text evidence="2">The sequence shown here is derived from an EMBL/GenBank/DDBJ whole genome shotgun (WGS) entry which is preliminary data.</text>
</comment>
<evidence type="ECO:0000313" key="3">
    <source>
        <dbReference type="Proteomes" id="UP000673394"/>
    </source>
</evidence>
<accession>A0ABS5C926</accession>
<keyword evidence="2" id="KW-0540">Nuclease</keyword>
<dbReference type="Pfam" id="PF00929">
    <property type="entry name" value="RNase_T"/>
    <property type="match status" value="1"/>
</dbReference>
<keyword evidence="2" id="KW-0269">Exonuclease</keyword>